<evidence type="ECO:0000313" key="1">
    <source>
        <dbReference type="EMBL" id="KFB67474.1"/>
    </source>
</evidence>
<dbReference type="Proteomes" id="UP000019812">
    <property type="component" value="Unassembled WGS sequence"/>
</dbReference>
<accession>A0A084XYD0</accession>
<name>A0A084XYD0_9PROT</name>
<dbReference type="EMBL" id="JDSS02000027">
    <property type="protein sequence ID" value="KFB67474.1"/>
    <property type="molecule type" value="Genomic_DNA"/>
</dbReference>
<dbReference type="STRING" id="1457154.CAPSK01_002915"/>
<gene>
    <name evidence="1" type="ORF">CAPSK01_002915</name>
</gene>
<dbReference type="AlphaFoldDB" id="A0A084XYD0"/>
<sequence length="577" mass="62879">MPGGEVLLQQLVEETYLIGPAILVEHRQLAGRFQQRFGACMLQVRQCFVEGHHHLLAVAAAETLLHGVGERLQASDQRPAPRQIVGVGPRAAGDALAIAGVQHAVAHEQRVSAGDLALQRAPDKTREQGGALAGDARVVGKLVAEQLEEVGRAVEIEQALIALNLGPGGVGMIGGVKAQELLDLWRGHRLHAHLPHIDIVLDAQGFAVVEAATRKHGAVAGREVVAQEAAPVFDALAKVVRVAVRHFVERIEQQQDAAFGQQRFQLGQARRLPLPLRFEPVERARRVPCRLPVEWIRAERYEERNLFASLRKTLAGLIKLQAAEQGGLAATGGAEEHHRPLGNVSEDIAQVGVVLLPFVKLQGVLAAHHVQQPQTDETGVDLVAFRKLAQQRLAIVDQRQARGLGSIGGASGGHAGLHRERSDHASQVIVDMGLANRPMLCGKQGPDVVRECLRRGWLRGIDQERKDRDSSLDRGPDLAAYPIVFLSETLVPRFFVLDHVPVLPQHDDQRRRLPDLDPELLGEVGARGNALDVQEDPLGSERHREPRRDRIGVPAALQLATVIDEDLAGHGLPPRTW</sequence>
<comment type="caution">
    <text evidence="1">The sequence shown here is derived from an EMBL/GenBank/DDBJ whole genome shotgun (WGS) entry which is preliminary data.</text>
</comment>
<proteinExistence type="predicted"/>
<organism evidence="1 2">
    <name type="scientific">Candidatus Accumulibacter vicinus</name>
    <dbReference type="NCBI Taxonomy" id="2954382"/>
    <lineage>
        <taxon>Bacteria</taxon>
        <taxon>Pseudomonadati</taxon>
        <taxon>Pseudomonadota</taxon>
        <taxon>Betaproteobacteria</taxon>
        <taxon>Candidatus Accumulibacter</taxon>
    </lineage>
</organism>
<evidence type="ECO:0000313" key="2">
    <source>
        <dbReference type="Proteomes" id="UP000019812"/>
    </source>
</evidence>
<protein>
    <submittedName>
        <fullName evidence="1">Uncharacterized protein</fullName>
    </submittedName>
</protein>
<reference evidence="1 2" key="1">
    <citation type="submission" date="2014-07" db="EMBL/GenBank/DDBJ databases">
        <title>Expanding our view of genomic diversity in Candidatus Accumulibacter clades.</title>
        <authorList>
            <person name="Skennerton C.T."/>
            <person name="Barr J.J."/>
            <person name="Slater F.R."/>
            <person name="Bond P.L."/>
            <person name="Tyson G.W."/>
        </authorList>
    </citation>
    <scope>NUCLEOTIDE SEQUENCE [LARGE SCALE GENOMIC DNA]</scope>
    <source>
        <strain evidence="2">SK-01</strain>
    </source>
</reference>